<dbReference type="EMBL" id="JH598343">
    <property type="status" value="NOT_ANNOTATED_CDS"/>
    <property type="molecule type" value="Genomic_DNA"/>
</dbReference>
<sequence>MAAQVERECVGGLYPFLKRDHIGCVPYDLIALVGHELGAHRRVQRVQLVFLTTDVCPLRRDLQTPYRMATIYWILWGTASPGPPNSRCRGFMLLQEGELSVTGVAGWYN</sequence>
<organism evidence="1 2">
    <name type="scientific">Hyaloperonospora arabidopsidis (strain Emoy2)</name>
    <name type="common">Downy mildew agent</name>
    <name type="synonym">Peronospora arabidopsidis</name>
    <dbReference type="NCBI Taxonomy" id="559515"/>
    <lineage>
        <taxon>Eukaryota</taxon>
        <taxon>Sar</taxon>
        <taxon>Stramenopiles</taxon>
        <taxon>Oomycota</taxon>
        <taxon>Peronosporomycetes</taxon>
        <taxon>Peronosporales</taxon>
        <taxon>Peronosporaceae</taxon>
        <taxon>Hyaloperonospora</taxon>
    </lineage>
</organism>
<protein>
    <submittedName>
        <fullName evidence="1">Uncharacterized protein</fullName>
    </submittedName>
</protein>
<dbReference type="Proteomes" id="UP000011713">
    <property type="component" value="Unassembled WGS sequence"/>
</dbReference>
<dbReference type="EnsemblProtists" id="HpaT806759">
    <property type="protein sequence ID" value="HpaP806759"/>
    <property type="gene ID" value="HpaG806759"/>
</dbReference>
<dbReference type="AlphaFoldDB" id="M4BK27"/>
<dbReference type="VEuPathDB" id="FungiDB:HpaG806759"/>
<reference evidence="1" key="2">
    <citation type="submission" date="2015-06" db="UniProtKB">
        <authorList>
            <consortium name="EnsemblProtists"/>
        </authorList>
    </citation>
    <scope>IDENTIFICATION</scope>
    <source>
        <strain evidence="1">Emoy2</strain>
    </source>
</reference>
<name>M4BK27_HYAAE</name>
<keyword evidence="2" id="KW-1185">Reference proteome</keyword>
<accession>M4BK27</accession>
<reference evidence="2" key="1">
    <citation type="journal article" date="2010" name="Science">
        <title>Signatures of adaptation to obligate biotrophy in the Hyaloperonospora arabidopsidis genome.</title>
        <authorList>
            <person name="Baxter L."/>
            <person name="Tripathy S."/>
            <person name="Ishaque N."/>
            <person name="Boot N."/>
            <person name="Cabral A."/>
            <person name="Kemen E."/>
            <person name="Thines M."/>
            <person name="Ah-Fong A."/>
            <person name="Anderson R."/>
            <person name="Badejoko W."/>
            <person name="Bittner-Eddy P."/>
            <person name="Boore J.L."/>
            <person name="Chibucos M.C."/>
            <person name="Coates M."/>
            <person name="Dehal P."/>
            <person name="Delehaunty K."/>
            <person name="Dong S."/>
            <person name="Downton P."/>
            <person name="Dumas B."/>
            <person name="Fabro G."/>
            <person name="Fronick C."/>
            <person name="Fuerstenberg S.I."/>
            <person name="Fulton L."/>
            <person name="Gaulin E."/>
            <person name="Govers F."/>
            <person name="Hughes L."/>
            <person name="Humphray S."/>
            <person name="Jiang R.H."/>
            <person name="Judelson H."/>
            <person name="Kamoun S."/>
            <person name="Kyung K."/>
            <person name="Meijer H."/>
            <person name="Minx P."/>
            <person name="Morris P."/>
            <person name="Nelson J."/>
            <person name="Phuntumart V."/>
            <person name="Qutob D."/>
            <person name="Rehmany A."/>
            <person name="Rougon-Cardoso A."/>
            <person name="Ryden P."/>
            <person name="Torto-Alalibo T."/>
            <person name="Studholme D."/>
            <person name="Wang Y."/>
            <person name="Win J."/>
            <person name="Wood J."/>
            <person name="Clifton S.W."/>
            <person name="Rogers J."/>
            <person name="Van den Ackerveken G."/>
            <person name="Jones J.D."/>
            <person name="McDowell J.M."/>
            <person name="Beynon J."/>
            <person name="Tyler B.M."/>
        </authorList>
    </citation>
    <scope>NUCLEOTIDE SEQUENCE [LARGE SCALE GENOMIC DNA]</scope>
    <source>
        <strain evidence="2">Emoy2</strain>
    </source>
</reference>
<evidence type="ECO:0000313" key="2">
    <source>
        <dbReference type="Proteomes" id="UP000011713"/>
    </source>
</evidence>
<evidence type="ECO:0000313" key="1">
    <source>
        <dbReference type="EnsemblProtists" id="HpaP806759"/>
    </source>
</evidence>
<dbReference type="InParanoid" id="M4BK27"/>
<proteinExistence type="predicted"/>
<dbReference type="HOGENOM" id="CLU_2189033_0_0_1"/>